<dbReference type="SUPFAM" id="SSF56935">
    <property type="entry name" value="Porins"/>
    <property type="match status" value="1"/>
</dbReference>
<dbReference type="Gene3D" id="2.40.170.20">
    <property type="entry name" value="TonB-dependent receptor, beta-barrel domain"/>
    <property type="match status" value="1"/>
</dbReference>
<evidence type="ECO:0000256" key="13">
    <source>
        <dbReference type="SAM" id="SignalP"/>
    </source>
</evidence>
<dbReference type="AlphaFoldDB" id="A0A9D2GYX1"/>
<evidence type="ECO:0000256" key="12">
    <source>
        <dbReference type="RuleBase" id="RU003357"/>
    </source>
</evidence>
<dbReference type="GO" id="GO:0006826">
    <property type="term" value="P:iron ion transport"/>
    <property type="evidence" value="ECO:0007669"/>
    <property type="project" value="UniProtKB-KW"/>
</dbReference>
<feature type="domain" description="TonB-dependent receptor plug" evidence="15">
    <location>
        <begin position="134"/>
        <end position="240"/>
    </location>
</feature>
<dbReference type="GO" id="GO:0009279">
    <property type="term" value="C:cell outer membrane"/>
    <property type="evidence" value="ECO:0007669"/>
    <property type="project" value="UniProtKB-SubCell"/>
</dbReference>
<dbReference type="Pfam" id="PF13715">
    <property type="entry name" value="CarbopepD_reg_2"/>
    <property type="match status" value="1"/>
</dbReference>
<name>A0A9D2GYX1_9BACE</name>
<keyword evidence="13" id="KW-0732">Signal</keyword>
<dbReference type="Gene3D" id="2.170.130.10">
    <property type="entry name" value="TonB-dependent receptor, plug domain"/>
    <property type="match status" value="1"/>
</dbReference>
<dbReference type="NCBIfam" id="TIGR04056">
    <property type="entry name" value="OMP_RagA_SusC"/>
    <property type="match status" value="1"/>
</dbReference>
<dbReference type="SUPFAM" id="SSF49464">
    <property type="entry name" value="Carboxypeptidase regulatory domain-like"/>
    <property type="match status" value="1"/>
</dbReference>
<evidence type="ECO:0000256" key="9">
    <source>
        <dbReference type="ARBA" id="ARBA00023136"/>
    </source>
</evidence>
<keyword evidence="9 11" id="KW-0472">Membrane</keyword>
<evidence type="ECO:0000256" key="8">
    <source>
        <dbReference type="ARBA" id="ARBA00023077"/>
    </source>
</evidence>
<dbReference type="FunFam" id="2.60.40.1120:FF:000003">
    <property type="entry name" value="Outer membrane protein Omp121"/>
    <property type="match status" value="1"/>
</dbReference>
<dbReference type="InterPro" id="IPR036942">
    <property type="entry name" value="Beta-barrel_TonB_sf"/>
</dbReference>
<sequence length="999" mass="109229">MKKGKRKILRMMPLAMGLLCAGGPVLAVPALSSYEYAVNQQTGQVTGIVKDANGEPLIGVNVVEKGNVQNGSITDLDGRFKLNVGPNAVLVCSYIGYKTVEVPVNGQKSLTVTLREDSEALDEVVVIGYGTVRKADLAGSVAVMDNKQFKDQPVTRIEDALQGRVSGISVTSSGVPGGDLKIRVRGASSINKSNDPLYVVDGIVRESGLDGISPEDIQSMQILKDASSTAIYGSRGANGVVLVTTKTGKAGQTQVVFDASVGFSNAYHIPEVMGTKEYAQALIDYKGVDGSTMTGYLDGTNPGIDWMDVLLRTGVTQNYKVAISKGNEDTQFYVSGNYMNTKGVITDTDFTRYSVKANVHSKLYKWLELTADVNLSQSNGSGAGFNQSQENPIWVGLNYSPTMEMYNDTGDYNTDPYNNIQNNPYGILHENQNDRKRSVVSGHVDLKFNILKGLTFTTTNGIDYSDWKGYTFSSTRVQTQNGMGNTDTYNMVLQSTNNFTYTGNWNKHSLTATAVWEATKSETRYMEITGKNLSAEQVGYWNVKNAKTRDAGNSYSNWNLLSGVARVMYNYADKYMLTGTFRADGSSRFTNQKWGYFPSIAAAWTVTKEDFMKDVKAVSDLKIRASYGIIGNQDIDPYSTLGLMTSTAFNFGTGTTYTGYWANGLATPDLTWEKVKQFDLGIDLGFFSNRLTLSVDYFDKRTSDALLKRTAPNYVGGTTYWVNAGEVSNKGVDLTITGRIIQNDNLQWTSSINGSYLKNKVTKLTAEEPVIYGASPSPGTVDPATIIKEGEAIGTFYGYKWAGLVKNDNGDFVDSYYTKDGQVTTNPSGDDKMVLGCSNPDFTLGWNNTITYKNWDFNVFFNAAFGAQRLNLVDFAMNSMVGASMFVTAKDYFVNVGKTMPTPGVTNSNYGNSSKWLENADYLRCENISVAYTLPRKVTKFADIRFSLSAQNLFTITGYKGIDPAGASFSANSVDVDNGMDMGAYPNPRTITVGVRMNF</sequence>
<keyword evidence="6" id="KW-0408">Iron</keyword>
<evidence type="ECO:0000256" key="7">
    <source>
        <dbReference type="ARBA" id="ARBA00023065"/>
    </source>
</evidence>
<feature type="domain" description="TonB-dependent receptor-like beta-barrel" evidence="14">
    <location>
        <begin position="398"/>
        <end position="860"/>
    </location>
</feature>
<keyword evidence="8 12" id="KW-0798">TonB box</keyword>
<evidence type="ECO:0000256" key="1">
    <source>
        <dbReference type="ARBA" id="ARBA00004571"/>
    </source>
</evidence>
<evidence type="ECO:0000256" key="11">
    <source>
        <dbReference type="PROSITE-ProRule" id="PRU01360"/>
    </source>
</evidence>
<protein>
    <submittedName>
        <fullName evidence="16">TonB-dependent receptor</fullName>
    </submittedName>
</protein>
<evidence type="ECO:0000256" key="4">
    <source>
        <dbReference type="ARBA" id="ARBA00022496"/>
    </source>
</evidence>
<accession>A0A9D2GYX1</accession>
<evidence type="ECO:0000313" key="16">
    <source>
        <dbReference type="EMBL" id="HIZ91270.1"/>
    </source>
</evidence>
<evidence type="ECO:0000313" key="17">
    <source>
        <dbReference type="Proteomes" id="UP000824108"/>
    </source>
</evidence>
<keyword evidence="16" id="KW-0675">Receptor</keyword>
<organism evidence="16 17">
    <name type="scientific">Candidatus Bacteroides merdavium</name>
    <dbReference type="NCBI Taxonomy" id="2838472"/>
    <lineage>
        <taxon>Bacteria</taxon>
        <taxon>Pseudomonadati</taxon>
        <taxon>Bacteroidota</taxon>
        <taxon>Bacteroidia</taxon>
        <taxon>Bacteroidales</taxon>
        <taxon>Bacteroidaceae</taxon>
        <taxon>Bacteroides</taxon>
    </lineage>
</organism>
<feature type="chain" id="PRO_5038995309" evidence="13">
    <location>
        <begin position="28"/>
        <end position="999"/>
    </location>
</feature>
<dbReference type="InterPro" id="IPR039426">
    <property type="entry name" value="TonB-dep_rcpt-like"/>
</dbReference>
<dbReference type="PROSITE" id="PS52016">
    <property type="entry name" value="TONB_DEPENDENT_REC_3"/>
    <property type="match status" value="1"/>
</dbReference>
<comment type="similarity">
    <text evidence="11 12">Belongs to the TonB-dependent receptor family.</text>
</comment>
<evidence type="ECO:0000256" key="10">
    <source>
        <dbReference type="ARBA" id="ARBA00023237"/>
    </source>
</evidence>
<evidence type="ECO:0000259" key="15">
    <source>
        <dbReference type="Pfam" id="PF07715"/>
    </source>
</evidence>
<dbReference type="InterPro" id="IPR023996">
    <property type="entry name" value="TonB-dep_OMP_SusC/RagA"/>
</dbReference>
<dbReference type="NCBIfam" id="TIGR04057">
    <property type="entry name" value="SusC_RagA_signa"/>
    <property type="match status" value="1"/>
</dbReference>
<reference evidence="16" key="2">
    <citation type="submission" date="2021-04" db="EMBL/GenBank/DDBJ databases">
        <authorList>
            <person name="Gilroy R."/>
        </authorList>
    </citation>
    <scope>NUCLEOTIDE SEQUENCE</scope>
    <source>
        <strain evidence="16">CHK118-2852</strain>
    </source>
</reference>
<dbReference type="Proteomes" id="UP000824108">
    <property type="component" value="Unassembled WGS sequence"/>
</dbReference>
<feature type="signal peptide" evidence="13">
    <location>
        <begin position="1"/>
        <end position="27"/>
    </location>
</feature>
<evidence type="ECO:0000256" key="3">
    <source>
        <dbReference type="ARBA" id="ARBA00022452"/>
    </source>
</evidence>
<proteinExistence type="inferred from homology"/>
<gene>
    <name evidence="16" type="ORF">H9807_04025</name>
</gene>
<dbReference type="InterPro" id="IPR012910">
    <property type="entry name" value="Plug_dom"/>
</dbReference>
<evidence type="ECO:0000256" key="6">
    <source>
        <dbReference type="ARBA" id="ARBA00023004"/>
    </source>
</evidence>
<dbReference type="Gene3D" id="2.60.40.1120">
    <property type="entry name" value="Carboxypeptidase-like, regulatory domain"/>
    <property type="match status" value="1"/>
</dbReference>
<keyword evidence="7" id="KW-0406">Ion transport</keyword>
<dbReference type="Pfam" id="PF00593">
    <property type="entry name" value="TonB_dep_Rec_b-barrel"/>
    <property type="match status" value="1"/>
</dbReference>
<dbReference type="InterPro" id="IPR037066">
    <property type="entry name" value="Plug_dom_sf"/>
</dbReference>
<keyword evidence="3 11" id="KW-1134">Transmembrane beta strand</keyword>
<reference evidence="16" key="1">
    <citation type="journal article" date="2021" name="PeerJ">
        <title>Extensive microbial diversity within the chicken gut microbiome revealed by metagenomics and culture.</title>
        <authorList>
            <person name="Gilroy R."/>
            <person name="Ravi A."/>
            <person name="Getino M."/>
            <person name="Pursley I."/>
            <person name="Horton D.L."/>
            <person name="Alikhan N.F."/>
            <person name="Baker D."/>
            <person name="Gharbi K."/>
            <person name="Hall N."/>
            <person name="Watson M."/>
            <person name="Adriaenssens E.M."/>
            <person name="Foster-Nyarko E."/>
            <person name="Jarju S."/>
            <person name="Secka A."/>
            <person name="Antonio M."/>
            <person name="Oren A."/>
            <person name="Chaudhuri R.R."/>
            <person name="La Ragione R."/>
            <person name="Hildebrand F."/>
            <person name="Pallen M.J."/>
        </authorList>
    </citation>
    <scope>NUCLEOTIDE SEQUENCE</scope>
    <source>
        <strain evidence="16">CHK118-2852</strain>
    </source>
</reference>
<comment type="caution">
    <text evidence="16">The sequence shown here is derived from an EMBL/GenBank/DDBJ whole genome shotgun (WGS) entry which is preliminary data.</text>
</comment>
<dbReference type="Pfam" id="PF07715">
    <property type="entry name" value="Plug"/>
    <property type="match status" value="1"/>
</dbReference>
<dbReference type="InterPro" id="IPR008969">
    <property type="entry name" value="CarboxyPept-like_regulatory"/>
</dbReference>
<evidence type="ECO:0000259" key="14">
    <source>
        <dbReference type="Pfam" id="PF00593"/>
    </source>
</evidence>
<dbReference type="InterPro" id="IPR000531">
    <property type="entry name" value="Beta-barrel_TonB"/>
</dbReference>
<evidence type="ECO:0000256" key="5">
    <source>
        <dbReference type="ARBA" id="ARBA00022692"/>
    </source>
</evidence>
<keyword evidence="2 11" id="KW-0813">Transport</keyword>
<keyword evidence="4" id="KW-0410">Iron transport</keyword>
<keyword evidence="5 11" id="KW-0812">Transmembrane</keyword>
<evidence type="ECO:0000256" key="2">
    <source>
        <dbReference type="ARBA" id="ARBA00022448"/>
    </source>
</evidence>
<dbReference type="PANTHER" id="PTHR32552:SF81">
    <property type="entry name" value="TONB-DEPENDENT OUTER MEMBRANE RECEPTOR"/>
    <property type="match status" value="1"/>
</dbReference>
<dbReference type="FunFam" id="2.170.130.10:FF:000008">
    <property type="entry name" value="SusC/RagA family TonB-linked outer membrane protein"/>
    <property type="match status" value="1"/>
</dbReference>
<dbReference type="EMBL" id="DXAV01000034">
    <property type="protein sequence ID" value="HIZ91270.1"/>
    <property type="molecule type" value="Genomic_DNA"/>
</dbReference>
<dbReference type="InterPro" id="IPR023997">
    <property type="entry name" value="TonB-dep_OMP_SusC/RagA_CS"/>
</dbReference>
<keyword evidence="10 11" id="KW-0998">Cell outer membrane</keyword>
<dbReference type="PANTHER" id="PTHR32552">
    <property type="entry name" value="FERRICHROME IRON RECEPTOR-RELATED"/>
    <property type="match status" value="1"/>
</dbReference>
<comment type="subcellular location">
    <subcellularLocation>
        <location evidence="1 11">Cell outer membrane</location>
        <topology evidence="1 11">Multi-pass membrane protein</topology>
    </subcellularLocation>
</comment>